<evidence type="ECO:0000313" key="2">
    <source>
        <dbReference type="Proteomes" id="UP001050975"/>
    </source>
</evidence>
<gene>
    <name evidence="1" type="ORF">MiSe_94190</name>
</gene>
<dbReference type="AlphaFoldDB" id="A0AAV3WQS6"/>
<evidence type="ECO:0000313" key="1">
    <source>
        <dbReference type="EMBL" id="GET44589.1"/>
    </source>
</evidence>
<comment type="caution">
    <text evidence="1">The sequence shown here is derived from an EMBL/GenBank/DDBJ whole genome shotgun (WGS) entry which is preliminary data.</text>
</comment>
<reference evidence="1" key="1">
    <citation type="submission" date="2019-10" db="EMBL/GenBank/DDBJ databases">
        <title>Draft genome sequece of Microseira wollei NIES-4236.</title>
        <authorList>
            <person name="Yamaguchi H."/>
            <person name="Suzuki S."/>
            <person name="Kawachi M."/>
        </authorList>
    </citation>
    <scope>NUCLEOTIDE SEQUENCE</scope>
    <source>
        <strain evidence="1">NIES-4236</strain>
    </source>
</reference>
<name>A0AAV3WQS6_9CYAN</name>
<dbReference type="EMBL" id="BLAY01000430">
    <property type="protein sequence ID" value="GET44589.1"/>
    <property type="molecule type" value="Genomic_DNA"/>
</dbReference>
<organism evidence="1 2">
    <name type="scientific">Microseira wollei NIES-4236</name>
    <dbReference type="NCBI Taxonomy" id="2530354"/>
    <lineage>
        <taxon>Bacteria</taxon>
        <taxon>Bacillati</taxon>
        <taxon>Cyanobacteriota</taxon>
        <taxon>Cyanophyceae</taxon>
        <taxon>Oscillatoriophycideae</taxon>
        <taxon>Aerosakkonematales</taxon>
        <taxon>Aerosakkonemataceae</taxon>
        <taxon>Microseira</taxon>
    </lineage>
</organism>
<keyword evidence="2" id="KW-1185">Reference proteome</keyword>
<evidence type="ECO:0008006" key="3">
    <source>
        <dbReference type="Google" id="ProtNLM"/>
    </source>
</evidence>
<protein>
    <recommendedName>
        <fullName evidence="3">Transposase</fullName>
    </recommendedName>
</protein>
<accession>A0AAV3WQS6</accession>
<sequence>MLVLEYKVKAKPNQYQATLGSYQDSSVCPKQMLAVLDGCSQRNQNQLRQTL</sequence>
<dbReference type="Proteomes" id="UP001050975">
    <property type="component" value="Unassembled WGS sequence"/>
</dbReference>
<proteinExistence type="predicted"/>